<evidence type="ECO:0000313" key="3">
    <source>
        <dbReference type="EMBL" id="MDT7043982.1"/>
    </source>
</evidence>
<name>A0ABU3KCI7_9BACT</name>
<dbReference type="RefSeq" id="WP_313834568.1">
    <property type="nucleotide sequence ID" value="NZ_JAQOUE010000002.1"/>
</dbReference>
<dbReference type="PROSITE" id="PS51781">
    <property type="entry name" value="SH3B"/>
    <property type="match status" value="1"/>
</dbReference>
<feature type="domain" description="SH3b" evidence="2">
    <location>
        <begin position="21"/>
        <end position="83"/>
    </location>
</feature>
<dbReference type="InterPro" id="IPR003646">
    <property type="entry name" value="SH3-like_bac-type"/>
</dbReference>
<dbReference type="Pfam" id="PF08239">
    <property type="entry name" value="SH3_3"/>
    <property type="match status" value="1"/>
</dbReference>
<evidence type="ECO:0000256" key="1">
    <source>
        <dbReference type="SAM" id="SignalP"/>
    </source>
</evidence>
<evidence type="ECO:0000259" key="2">
    <source>
        <dbReference type="PROSITE" id="PS51781"/>
    </source>
</evidence>
<dbReference type="SMART" id="SM00287">
    <property type="entry name" value="SH3b"/>
    <property type="match status" value="1"/>
</dbReference>
<organism evidence="3 4">
    <name type="scientific">Candidatus Nitronereus thalassa</name>
    <dbReference type="NCBI Taxonomy" id="3020898"/>
    <lineage>
        <taxon>Bacteria</taxon>
        <taxon>Pseudomonadati</taxon>
        <taxon>Nitrospirota</taxon>
        <taxon>Nitrospiria</taxon>
        <taxon>Nitrospirales</taxon>
        <taxon>Nitrospiraceae</taxon>
        <taxon>Candidatus Nitronereus</taxon>
    </lineage>
</organism>
<sequence>MRWLLGFLLFMCVGYSISALAAESGVAVRSCKVLNEPFADAREIASLKAGDSVDIGRRKGGWLQVTAKGKTGWVRMLFVRRGASAGKTSAVTEASGVLGLATGRSGKGNVVAATGVRGLSEEELKGATYNAQEFSKLKTYATSVQESQSFAKEGGLQSLRVELLENSAGK</sequence>
<accession>A0ABU3KCI7</accession>
<proteinExistence type="predicted"/>
<dbReference type="Gene3D" id="2.30.30.40">
    <property type="entry name" value="SH3 Domains"/>
    <property type="match status" value="1"/>
</dbReference>
<protein>
    <submittedName>
        <fullName evidence="3">SH3 domain-containing protein</fullName>
    </submittedName>
</protein>
<dbReference type="Proteomes" id="UP001250932">
    <property type="component" value="Unassembled WGS sequence"/>
</dbReference>
<comment type="caution">
    <text evidence="3">The sequence shown here is derived from an EMBL/GenBank/DDBJ whole genome shotgun (WGS) entry which is preliminary data.</text>
</comment>
<gene>
    <name evidence="3" type="ORF">PPG34_16645</name>
</gene>
<feature type="signal peptide" evidence="1">
    <location>
        <begin position="1"/>
        <end position="21"/>
    </location>
</feature>
<keyword evidence="1" id="KW-0732">Signal</keyword>
<reference evidence="3 4" key="1">
    <citation type="journal article" date="2023" name="ISME J.">
        <title>Cultivation and genomic characterization of novel and ubiquitous marine nitrite-oxidizing bacteria from the Nitrospirales.</title>
        <authorList>
            <person name="Mueller A.J."/>
            <person name="Daebeler A."/>
            <person name="Herbold C.W."/>
            <person name="Kirkegaard R.H."/>
            <person name="Daims H."/>
        </authorList>
    </citation>
    <scope>NUCLEOTIDE SEQUENCE [LARGE SCALE GENOMIC DNA]</scope>
    <source>
        <strain evidence="3 4">EB</strain>
    </source>
</reference>
<evidence type="ECO:0000313" key="4">
    <source>
        <dbReference type="Proteomes" id="UP001250932"/>
    </source>
</evidence>
<dbReference type="EMBL" id="JAQOUE010000002">
    <property type="protein sequence ID" value="MDT7043982.1"/>
    <property type="molecule type" value="Genomic_DNA"/>
</dbReference>
<keyword evidence="4" id="KW-1185">Reference proteome</keyword>
<feature type="chain" id="PRO_5045253415" evidence="1">
    <location>
        <begin position="22"/>
        <end position="170"/>
    </location>
</feature>